<accession>A0A9E7ZU15</accession>
<organism evidence="3">
    <name type="scientific">Bosea sp. NBC_00436</name>
    <dbReference type="NCBI Taxonomy" id="2969620"/>
    <lineage>
        <taxon>Bacteria</taxon>
        <taxon>Pseudomonadati</taxon>
        <taxon>Pseudomonadota</taxon>
        <taxon>Alphaproteobacteria</taxon>
        <taxon>Hyphomicrobiales</taxon>
        <taxon>Boseaceae</taxon>
        <taxon>Bosea</taxon>
    </lineage>
</organism>
<reference evidence="3" key="1">
    <citation type="submission" date="2022-08" db="EMBL/GenBank/DDBJ databases">
        <title>Complete Genome Sequences of 2 Bosea sp. soil isolates.</title>
        <authorList>
            <person name="Alvarez Arevalo M."/>
            <person name="Sterndorff E.B."/>
            <person name="Faurdal D."/>
            <person name="Joergensen T.S."/>
            <person name="Weber T."/>
        </authorList>
    </citation>
    <scope>NUCLEOTIDE SEQUENCE</scope>
    <source>
        <strain evidence="3">NBC_00436</strain>
    </source>
</reference>
<protein>
    <submittedName>
        <fullName evidence="3">VWA-like domain-containing protein</fullName>
    </submittedName>
</protein>
<dbReference type="Pfam" id="PF13203">
    <property type="entry name" value="DUF2201_N"/>
    <property type="match status" value="1"/>
</dbReference>
<gene>
    <name evidence="3" type="ORF">NWE54_20165</name>
</gene>
<proteinExistence type="predicted"/>
<dbReference type="InterPro" id="IPR018698">
    <property type="entry name" value="VWA-like_dom"/>
</dbReference>
<dbReference type="InterPro" id="IPR036465">
    <property type="entry name" value="vWFA_dom_sf"/>
</dbReference>
<dbReference type="PANTHER" id="PTHR38730">
    <property type="entry name" value="SLL7028 PROTEIN"/>
    <property type="match status" value="1"/>
</dbReference>
<dbReference type="SUPFAM" id="SSF53300">
    <property type="entry name" value="vWA-like"/>
    <property type="match status" value="1"/>
</dbReference>
<name>A0A9E7ZU15_9HYPH</name>
<dbReference type="EMBL" id="CP102774">
    <property type="protein sequence ID" value="UZF86101.1"/>
    <property type="molecule type" value="Genomic_DNA"/>
</dbReference>
<dbReference type="PANTHER" id="PTHR38730:SF1">
    <property type="entry name" value="SLL7028 PROTEIN"/>
    <property type="match status" value="1"/>
</dbReference>
<evidence type="ECO:0000313" key="3">
    <source>
        <dbReference type="EMBL" id="UZF86101.1"/>
    </source>
</evidence>
<feature type="domain" description="VWA-like" evidence="1">
    <location>
        <begin position="292"/>
        <end position="414"/>
    </location>
</feature>
<dbReference type="Pfam" id="PF09967">
    <property type="entry name" value="DUF2201"/>
    <property type="match status" value="1"/>
</dbReference>
<dbReference type="AlphaFoldDB" id="A0A9E7ZU15"/>
<feature type="domain" description="Putative metallopeptidase" evidence="2">
    <location>
        <begin position="30"/>
        <end position="279"/>
    </location>
</feature>
<sequence>MSAVPEPLSDHRAIRARLLNGLRLVTAPFPHLSGLAAAVRLEIDERVPTMGIFASGRLLANPGFSARLSTEDLVFVLAHELLHLALRTHDRARGSATLEFNYAHDYIINDMLRHALGLTAIPAGGLDMPGARLKSAEEIVLEMRRNGTSMQTRTQVWEGIAVTVEQVLGAARQAPPGSMGDALDAARERELFPESAAEQAERARAIKDLAAKGMILAKAMSALRGQGTGSGSEQRNVRPDRGLSRTPWHVVLQTWLEGVAPGERTYLRASRRGADHGEVVMPGRKRHSWRLSVILDTSASMGDEVPRALGAIADFCDMAGVDEIRVIQCDTTVTSDETLSPSALAEYEISGYGGSDLTPAMAALAEDARVTAAVIITDGEIFYPQEPPPYAVLWALPKLSASFQPPYGRVVTLETGASS</sequence>
<dbReference type="InterPro" id="IPR025154">
    <property type="entry name" value="Put_metallopeptidase_dom"/>
</dbReference>
<evidence type="ECO:0000259" key="1">
    <source>
        <dbReference type="Pfam" id="PF09967"/>
    </source>
</evidence>
<evidence type="ECO:0000259" key="2">
    <source>
        <dbReference type="Pfam" id="PF13203"/>
    </source>
</evidence>